<reference evidence="1 2" key="1">
    <citation type="submission" date="2016-08" db="EMBL/GenBank/DDBJ databases">
        <title>Evolution of the type three secretion system and type three effector repertoires in Xanthomonas.</title>
        <authorList>
            <person name="Merda D."/>
            <person name="Briand M."/>
            <person name="Bosis E."/>
            <person name="Rousseau C."/>
            <person name="Portier P."/>
            <person name="Jacques M.-A."/>
            <person name="Fischer-Le Saux M."/>
        </authorList>
    </citation>
    <scope>NUCLEOTIDE SEQUENCE [LARGE SCALE GENOMIC DNA]</scope>
    <source>
        <strain evidence="1 2">CFBP 4691</strain>
    </source>
</reference>
<dbReference type="EMBL" id="MIGX01000002">
    <property type="protein sequence ID" value="PPT93241.1"/>
    <property type="molecule type" value="Genomic_DNA"/>
</dbReference>
<organism evidence="1 2">
    <name type="scientific">Xanthomonas theicola</name>
    <dbReference type="NCBI Taxonomy" id="56464"/>
    <lineage>
        <taxon>Bacteria</taxon>
        <taxon>Pseudomonadati</taxon>
        <taxon>Pseudomonadota</taxon>
        <taxon>Gammaproteobacteria</taxon>
        <taxon>Lysobacterales</taxon>
        <taxon>Lysobacteraceae</taxon>
        <taxon>Xanthomonas</taxon>
    </lineage>
</organism>
<dbReference type="OrthoDB" id="6465939at2"/>
<evidence type="ECO:0000313" key="1">
    <source>
        <dbReference type="EMBL" id="PPT93241.1"/>
    </source>
</evidence>
<gene>
    <name evidence="1" type="ORF">XthCFBP4691_01115</name>
</gene>
<dbReference type="RefSeq" id="WP_128418712.1">
    <property type="nucleotide sequence ID" value="NZ_CP049017.1"/>
</dbReference>
<protein>
    <submittedName>
        <fullName evidence="1">Uncharacterized protein</fullName>
    </submittedName>
</protein>
<proteinExistence type="predicted"/>
<dbReference type="AlphaFoldDB" id="A0A2S6ZLU5"/>
<sequence length="223" mass="23863">MISTEQTQTLQAQPSAALQVAPFSCGRRVRYPGNMASHSGEGLIVAVSDHHVDALLFDGRAFRRLPKAAFSGVRPWQLLDRVHGPRLIEVVKQNAADVAAAESLKKATAAQRLLDNVAALIAAHPHLTPVGPEHRGLAAVGKNLRAHLKHRGIKARVRASGGAYHVRLPADATEANLQAANAIATSFELGSFDGMTDSYNYATSAWTEAFGGVRYVFVGQEIV</sequence>
<comment type="caution">
    <text evidence="1">The sequence shown here is derived from an EMBL/GenBank/DDBJ whole genome shotgun (WGS) entry which is preliminary data.</text>
</comment>
<keyword evidence="2" id="KW-1185">Reference proteome</keyword>
<accession>A0A2S6ZLU5</accession>
<dbReference type="Proteomes" id="UP000239898">
    <property type="component" value="Unassembled WGS sequence"/>
</dbReference>
<name>A0A2S6ZLU5_9XANT</name>
<evidence type="ECO:0000313" key="2">
    <source>
        <dbReference type="Proteomes" id="UP000239898"/>
    </source>
</evidence>